<keyword evidence="3" id="KW-1185">Reference proteome</keyword>
<dbReference type="RefSeq" id="XP_008610751.1">
    <property type="nucleotide sequence ID" value="XM_008612529.1"/>
</dbReference>
<dbReference type="Proteomes" id="UP000030762">
    <property type="component" value="Unassembled WGS sequence"/>
</dbReference>
<name>T0QDQ2_SAPDV</name>
<protein>
    <submittedName>
        <fullName evidence="2">Uncharacterized protein</fullName>
    </submittedName>
</protein>
<sequence>MMTTPTPMLGFLALYIPRTSAKSQRYLAAGFLTAMLVRTLGMRRVLLGLRPLAYKLLTTTKAAYDTQLRPLPDNVETIPALQTTVATQDTTIAHLTTNVADLHEAARVQRVTATEISADLKVQVHNLKIRLHRTTECAAQSTKALHTVVASKDATLAARDNTITELRAQVAALHEAARVQRVTATTISADLKVELHNTKIQLHRTEERARRDLTELRTAFSTLQQEHRALDIVATSTAAVSTIRLAHAQQDNVAVKGLAAAAIATLADCRRKHQLEMEAVASAAKRTQIQLFQCKRVLAAVVDEAVMAQNALRQVTAERDTMAAANDQLVSELRATKTRVAALDASSMAALEREHQARLDMNRTMDEQRTVHHERLQAARTQHEALENSMRTMANRHAARLAEAAAHLDDADVLRARAHAARISQLLIRDVQQRKLQGQIRTLQIALDTANANRQADVQAHAVATSVLESRHEHEVRVRSQEYAARMLQRDRRIRDLEATRGLGSIFRKKKR</sequence>
<reference evidence="2 3" key="1">
    <citation type="submission" date="2012-04" db="EMBL/GenBank/DDBJ databases">
        <title>The Genome Sequence of Saprolegnia declina VS20.</title>
        <authorList>
            <consortium name="The Broad Institute Genome Sequencing Platform"/>
            <person name="Russ C."/>
            <person name="Nusbaum C."/>
            <person name="Tyler B."/>
            <person name="van West P."/>
            <person name="Dieguez-Uribeondo J."/>
            <person name="de Bruijn I."/>
            <person name="Tripathy S."/>
            <person name="Jiang R."/>
            <person name="Young S.K."/>
            <person name="Zeng Q."/>
            <person name="Gargeya S."/>
            <person name="Fitzgerald M."/>
            <person name="Haas B."/>
            <person name="Abouelleil A."/>
            <person name="Alvarado L."/>
            <person name="Arachchi H.M."/>
            <person name="Berlin A."/>
            <person name="Chapman S.B."/>
            <person name="Goldberg J."/>
            <person name="Griggs A."/>
            <person name="Gujja S."/>
            <person name="Hansen M."/>
            <person name="Howarth C."/>
            <person name="Imamovic A."/>
            <person name="Larimer J."/>
            <person name="McCowen C."/>
            <person name="Montmayeur A."/>
            <person name="Murphy C."/>
            <person name="Neiman D."/>
            <person name="Pearson M."/>
            <person name="Priest M."/>
            <person name="Roberts A."/>
            <person name="Saif S."/>
            <person name="Shea T."/>
            <person name="Sisk P."/>
            <person name="Sykes S."/>
            <person name="Wortman J."/>
            <person name="Nusbaum C."/>
            <person name="Birren B."/>
        </authorList>
    </citation>
    <scope>NUCLEOTIDE SEQUENCE [LARGE SCALE GENOMIC DNA]</scope>
    <source>
        <strain evidence="2 3">VS20</strain>
    </source>
</reference>
<gene>
    <name evidence="2" type="ORF">SDRG_06730</name>
</gene>
<dbReference type="GeneID" id="19947457"/>
<accession>T0QDQ2</accession>
<dbReference type="AlphaFoldDB" id="T0QDQ2"/>
<evidence type="ECO:0000256" key="1">
    <source>
        <dbReference type="SAM" id="Coils"/>
    </source>
</evidence>
<dbReference type="VEuPathDB" id="FungiDB:SDRG_06730"/>
<feature type="coiled-coil region" evidence="1">
    <location>
        <begin position="188"/>
        <end position="226"/>
    </location>
</feature>
<dbReference type="InParanoid" id="T0QDQ2"/>
<dbReference type="EMBL" id="JH767149">
    <property type="protein sequence ID" value="EQC35989.1"/>
    <property type="molecule type" value="Genomic_DNA"/>
</dbReference>
<keyword evidence="1" id="KW-0175">Coiled coil</keyword>
<organism evidence="2 3">
    <name type="scientific">Saprolegnia diclina (strain VS20)</name>
    <dbReference type="NCBI Taxonomy" id="1156394"/>
    <lineage>
        <taxon>Eukaryota</taxon>
        <taxon>Sar</taxon>
        <taxon>Stramenopiles</taxon>
        <taxon>Oomycota</taxon>
        <taxon>Saprolegniomycetes</taxon>
        <taxon>Saprolegniales</taxon>
        <taxon>Saprolegniaceae</taxon>
        <taxon>Saprolegnia</taxon>
    </lineage>
</organism>
<evidence type="ECO:0000313" key="2">
    <source>
        <dbReference type="EMBL" id="EQC35989.1"/>
    </source>
</evidence>
<evidence type="ECO:0000313" key="3">
    <source>
        <dbReference type="Proteomes" id="UP000030762"/>
    </source>
</evidence>
<proteinExistence type="predicted"/>